<dbReference type="InterPro" id="IPR006501">
    <property type="entry name" value="Pectinesterase_inhib_dom"/>
</dbReference>
<dbReference type="InterPro" id="IPR035513">
    <property type="entry name" value="Invertase/methylesterase_inhib"/>
</dbReference>
<proteinExistence type="predicted"/>
<protein>
    <submittedName>
        <fullName evidence="2">PMEI domain-containing protein</fullName>
    </submittedName>
</protein>
<dbReference type="Pfam" id="PF04043">
    <property type="entry name" value="PMEI"/>
    <property type="match status" value="1"/>
</dbReference>
<evidence type="ECO:0000259" key="1">
    <source>
        <dbReference type="SMART" id="SM00856"/>
    </source>
</evidence>
<dbReference type="Proteomes" id="UP001604277">
    <property type="component" value="Unassembled WGS sequence"/>
</dbReference>
<name>A0ABD1XCT2_9LAMI</name>
<gene>
    <name evidence="2" type="ORF">Fot_04523</name>
</gene>
<accession>A0ABD1XCT2</accession>
<evidence type="ECO:0000313" key="3">
    <source>
        <dbReference type="Proteomes" id="UP001604277"/>
    </source>
</evidence>
<comment type="caution">
    <text evidence="2">The sequence shown here is derived from an EMBL/GenBank/DDBJ whole genome shotgun (WGS) entry which is preliminary data.</text>
</comment>
<dbReference type="SMART" id="SM00856">
    <property type="entry name" value="PMEI"/>
    <property type="match status" value="1"/>
</dbReference>
<feature type="domain" description="Pectinesterase inhibitor" evidence="1">
    <location>
        <begin position="50"/>
        <end position="190"/>
    </location>
</feature>
<dbReference type="AlphaFoldDB" id="A0ABD1XCT2"/>
<sequence length="204" mass="22309">MDKLVVISVNQASERVRARMSQLLASSPEWHVEGGFIALIEQVDPGLEIEFDNDTSRFCKTAQDKDLCKTMISGVTNWHDAIGEAIEVTLSLAKELKSQSDLIVPELVNLQPGKKDSIQKTCKESFKTVFDMLKEAQTALAAGDNVTLQTKLSAALDAECVEALSNAGATFPLANKAKELDTKVSICLAIMAQNETFVHRVLRN</sequence>
<dbReference type="SUPFAM" id="SSF101148">
    <property type="entry name" value="Plant invertase/pectin methylesterase inhibitor"/>
    <property type="match status" value="1"/>
</dbReference>
<organism evidence="2 3">
    <name type="scientific">Forsythia ovata</name>
    <dbReference type="NCBI Taxonomy" id="205694"/>
    <lineage>
        <taxon>Eukaryota</taxon>
        <taxon>Viridiplantae</taxon>
        <taxon>Streptophyta</taxon>
        <taxon>Embryophyta</taxon>
        <taxon>Tracheophyta</taxon>
        <taxon>Spermatophyta</taxon>
        <taxon>Magnoliopsida</taxon>
        <taxon>eudicotyledons</taxon>
        <taxon>Gunneridae</taxon>
        <taxon>Pentapetalae</taxon>
        <taxon>asterids</taxon>
        <taxon>lamiids</taxon>
        <taxon>Lamiales</taxon>
        <taxon>Oleaceae</taxon>
        <taxon>Forsythieae</taxon>
        <taxon>Forsythia</taxon>
    </lineage>
</organism>
<reference evidence="3" key="1">
    <citation type="submission" date="2024-07" db="EMBL/GenBank/DDBJ databases">
        <title>Two chromosome-level genome assemblies of Korean endemic species Abeliophyllum distichum and Forsythia ovata (Oleaceae).</title>
        <authorList>
            <person name="Jang H."/>
        </authorList>
    </citation>
    <scope>NUCLEOTIDE SEQUENCE [LARGE SCALE GENOMIC DNA]</scope>
</reference>
<dbReference type="Gene3D" id="1.20.140.40">
    <property type="entry name" value="Invertase/pectin methylesterase inhibitor family protein"/>
    <property type="match status" value="1"/>
</dbReference>
<dbReference type="EMBL" id="JBFOLJ010000001">
    <property type="protein sequence ID" value="KAL2559784.1"/>
    <property type="molecule type" value="Genomic_DNA"/>
</dbReference>
<keyword evidence="3" id="KW-1185">Reference proteome</keyword>
<evidence type="ECO:0000313" key="2">
    <source>
        <dbReference type="EMBL" id="KAL2559784.1"/>
    </source>
</evidence>